<dbReference type="Gene3D" id="2.60.120.1440">
    <property type="match status" value="1"/>
</dbReference>
<evidence type="ECO:0000313" key="3">
    <source>
        <dbReference type="EMBL" id="UYQ94835.1"/>
    </source>
</evidence>
<dbReference type="Pfam" id="PF04773">
    <property type="entry name" value="FecR"/>
    <property type="match status" value="1"/>
</dbReference>
<dbReference type="PANTHER" id="PTHR30273:SF2">
    <property type="entry name" value="PROTEIN FECR"/>
    <property type="match status" value="1"/>
</dbReference>
<name>A0ABY6J579_9BACT</name>
<dbReference type="InterPro" id="IPR032508">
    <property type="entry name" value="FecR_C"/>
</dbReference>
<proteinExistence type="predicted"/>
<dbReference type="Gene3D" id="3.55.50.30">
    <property type="match status" value="1"/>
</dbReference>
<dbReference type="Pfam" id="PF16344">
    <property type="entry name" value="FecR_C"/>
    <property type="match status" value="1"/>
</dbReference>
<accession>A0ABY6J579</accession>
<feature type="domain" description="FecR protein" evidence="1">
    <location>
        <begin position="74"/>
        <end position="158"/>
    </location>
</feature>
<feature type="domain" description="Protein FecR C-terminal" evidence="2">
    <location>
        <begin position="201"/>
        <end position="259"/>
    </location>
</feature>
<evidence type="ECO:0000313" key="4">
    <source>
        <dbReference type="Proteomes" id="UP001162741"/>
    </source>
</evidence>
<dbReference type="InterPro" id="IPR006860">
    <property type="entry name" value="FecR"/>
</dbReference>
<dbReference type="EMBL" id="CP107006">
    <property type="protein sequence ID" value="UYQ94835.1"/>
    <property type="molecule type" value="Genomic_DNA"/>
</dbReference>
<dbReference type="RefSeq" id="WP_264282665.1">
    <property type="nucleotide sequence ID" value="NZ_CP107006.1"/>
</dbReference>
<dbReference type="PANTHER" id="PTHR30273">
    <property type="entry name" value="PERIPLASMIC SIGNAL SENSOR AND SIGMA FACTOR ACTIVATOR FECR-RELATED"/>
    <property type="match status" value="1"/>
</dbReference>
<dbReference type="Proteomes" id="UP001162741">
    <property type="component" value="Chromosome"/>
</dbReference>
<reference evidence="3" key="1">
    <citation type="submission" date="2022-10" db="EMBL/GenBank/DDBJ databases">
        <title>Chitinophaga sp. nov., isolated from soil.</title>
        <authorList>
            <person name="Jeon C.O."/>
        </authorList>
    </citation>
    <scope>NUCLEOTIDE SEQUENCE</scope>
    <source>
        <strain evidence="3">R8</strain>
    </source>
</reference>
<keyword evidence="4" id="KW-1185">Reference proteome</keyword>
<gene>
    <name evidence="3" type="ORF">MKQ68_06985</name>
</gene>
<dbReference type="InterPro" id="IPR012373">
    <property type="entry name" value="Ferrdict_sens_TM"/>
</dbReference>
<organism evidence="3 4">
    <name type="scientific">Chitinophaga horti</name>
    <dbReference type="NCBI Taxonomy" id="2920382"/>
    <lineage>
        <taxon>Bacteria</taxon>
        <taxon>Pseudomonadati</taxon>
        <taxon>Bacteroidota</taxon>
        <taxon>Chitinophagia</taxon>
        <taxon>Chitinophagales</taxon>
        <taxon>Chitinophagaceae</taxon>
        <taxon>Chitinophaga</taxon>
    </lineage>
</organism>
<protein>
    <submittedName>
        <fullName evidence="3">FecR domain-containing protein</fullName>
    </submittedName>
</protein>
<sequence length="270" mass="29648">MATVQPPTNRPLITGVRLEAANGDMLPLDGKDAATTVTLDGVQLHNDRETLRFEGKGNNAARWNAIVVPAKLDYKVVLADGSKVWLNASTKLRFPFTFPNDIREVFVDGEAYFDIAPDADRPFVVNVGGSRLEVLGTEFNVNNYGGKAITTSLVKGAVAVNSKAERVVLQPGKEAILTNNGKVKVHAFDPEEATSWMHGVYTFHNTPLSVLSEVLPRMFGTQVVFDKREIGEIRFTGALDKNDPLSYFLRNLEVAAEVQSYYANGVLHLK</sequence>
<evidence type="ECO:0000259" key="1">
    <source>
        <dbReference type="Pfam" id="PF04773"/>
    </source>
</evidence>
<evidence type="ECO:0000259" key="2">
    <source>
        <dbReference type="Pfam" id="PF16344"/>
    </source>
</evidence>